<reference evidence="2 3" key="1">
    <citation type="submission" date="2024-01" db="EMBL/GenBank/DDBJ databases">
        <title>The genomes of 5 underutilized Papilionoideae crops provide insights into root nodulation and disease resistanc.</title>
        <authorList>
            <person name="Jiang F."/>
        </authorList>
    </citation>
    <scope>NUCLEOTIDE SEQUENCE [LARGE SCALE GENOMIC DNA]</scope>
    <source>
        <strain evidence="2">LVBAO_FW01</strain>
        <tissue evidence="2">Leaves</tissue>
    </source>
</reference>
<organism evidence="2 3">
    <name type="scientific">Canavalia gladiata</name>
    <name type="common">Sword bean</name>
    <name type="synonym">Dolichos gladiatus</name>
    <dbReference type="NCBI Taxonomy" id="3824"/>
    <lineage>
        <taxon>Eukaryota</taxon>
        <taxon>Viridiplantae</taxon>
        <taxon>Streptophyta</taxon>
        <taxon>Embryophyta</taxon>
        <taxon>Tracheophyta</taxon>
        <taxon>Spermatophyta</taxon>
        <taxon>Magnoliopsida</taxon>
        <taxon>eudicotyledons</taxon>
        <taxon>Gunneridae</taxon>
        <taxon>Pentapetalae</taxon>
        <taxon>rosids</taxon>
        <taxon>fabids</taxon>
        <taxon>Fabales</taxon>
        <taxon>Fabaceae</taxon>
        <taxon>Papilionoideae</taxon>
        <taxon>50 kb inversion clade</taxon>
        <taxon>NPAAA clade</taxon>
        <taxon>indigoferoid/millettioid clade</taxon>
        <taxon>Phaseoleae</taxon>
        <taxon>Canavalia</taxon>
    </lineage>
</organism>
<dbReference type="AlphaFoldDB" id="A0AAN9KD62"/>
<proteinExistence type="predicted"/>
<comment type="caution">
    <text evidence="2">The sequence shown here is derived from an EMBL/GenBank/DDBJ whole genome shotgun (WGS) entry which is preliminary data.</text>
</comment>
<dbReference type="Proteomes" id="UP001367508">
    <property type="component" value="Unassembled WGS sequence"/>
</dbReference>
<protein>
    <submittedName>
        <fullName evidence="2">Uncharacterized protein</fullName>
    </submittedName>
</protein>
<sequence length="226" mass="26191">MKNSHLRLYFFMFLYNVHGASSLFPTRPEWNDFVRPNQPLYMYDSITFMDREVSPNATPKVSLPHMVLSSNCMASTQDLLPFVMPRLGEFLAGEPFRLFKLFEVRGDSHGEERILPKPDDAISKGQGRVPMQLAVAPFLRFEPLLLVNRKYFQDYQFLYANLLMESERVCTDSMFRLFDLFVSFAEPLSYEISQTSSKLQRKVSSLSPGKYIEKTKPDSNITIPFL</sequence>
<feature type="chain" id="PRO_5042944429" evidence="1">
    <location>
        <begin position="23"/>
        <end position="226"/>
    </location>
</feature>
<accession>A0AAN9KD62</accession>
<keyword evidence="3" id="KW-1185">Reference proteome</keyword>
<evidence type="ECO:0000313" key="3">
    <source>
        <dbReference type="Proteomes" id="UP001367508"/>
    </source>
</evidence>
<evidence type="ECO:0000313" key="2">
    <source>
        <dbReference type="EMBL" id="KAK7314261.1"/>
    </source>
</evidence>
<dbReference type="EMBL" id="JAYMYQ010000009">
    <property type="protein sequence ID" value="KAK7314261.1"/>
    <property type="molecule type" value="Genomic_DNA"/>
</dbReference>
<evidence type="ECO:0000256" key="1">
    <source>
        <dbReference type="SAM" id="SignalP"/>
    </source>
</evidence>
<gene>
    <name evidence="2" type="ORF">VNO77_39475</name>
</gene>
<feature type="signal peptide" evidence="1">
    <location>
        <begin position="1"/>
        <end position="22"/>
    </location>
</feature>
<name>A0AAN9KD62_CANGL</name>
<keyword evidence="1" id="KW-0732">Signal</keyword>